<dbReference type="InterPro" id="IPR018247">
    <property type="entry name" value="EF_Hand_1_Ca_BS"/>
</dbReference>
<dbReference type="GeneID" id="9947239"/>
<evidence type="ECO:0000256" key="1">
    <source>
        <dbReference type="ARBA" id="ARBA00022729"/>
    </source>
</evidence>
<dbReference type="RefSeq" id="XP_020301799.1">
    <property type="nucleotide sequence ID" value="XM_020448022.1"/>
</dbReference>
<dbReference type="InterPro" id="IPR002048">
    <property type="entry name" value="EF_hand_dom"/>
</dbReference>
<keyword evidence="3" id="KW-0106">Calcium</keyword>
<dbReference type="Gene3D" id="1.10.238.10">
    <property type="entry name" value="EF-hand"/>
    <property type="match status" value="1"/>
</dbReference>
<dbReference type="SUPFAM" id="SSF47473">
    <property type="entry name" value="EF-hand"/>
    <property type="match status" value="1"/>
</dbReference>
<dbReference type="InterPro" id="IPR052110">
    <property type="entry name" value="MCFD2-like"/>
</dbReference>
<evidence type="ECO:0000259" key="4">
    <source>
        <dbReference type="PROSITE" id="PS50222"/>
    </source>
</evidence>
<accession>A0A1S0TR61</accession>
<dbReference type="Pfam" id="PF13499">
    <property type="entry name" value="EF-hand_7"/>
    <property type="match status" value="1"/>
</dbReference>
<dbReference type="PROSITE" id="PS50222">
    <property type="entry name" value="EF_HAND_2"/>
    <property type="match status" value="2"/>
</dbReference>
<gene>
    <name evidence="5" type="ORF">LOAG_09799</name>
</gene>
<dbReference type="PANTHER" id="PTHR23104">
    <property type="entry name" value="MULTIPLE COAGULATION FACTOR DEFICIENCY PROTEIN 2 NEURAL STEM CELL DERIVED NEURONAL SURVIVAL PROTEIN"/>
    <property type="match status" value="1"/>
</dbReference>
<dbReference type="InParanoid" id="A0A1S0TR61"/>
<reference evidence="5" key="1">
    <citation type="submission" date="2012-04" db="EMBL/GenBank/DDBJ databases">
        <title>The Genome Sequence of Loa loa.</title>
        <authorList>
            <consortium name="The Broad Institute Genome Sequencing Platform"/>
            <consortium name="Broad Institute Genome Sequencing Center for Infectious Disease"/>
            <person name="Nutman T.B."/>
            <person name="Fink D.L."/>
            <person name="Russ C."/>
            <person name="Young S."/>
            <person name="Zeng Q."/>
            <person name="Gargeya S."/>
            <person name="Alvarado L."/>
            <person name="Berlin A."/>
            <person name="Chapman S.B."/>
            <person name="Chen Z."/>
            <person name="Freedman E."/>
            <person name="Gellesch M."/>
            <person name="Goldberg J."/>
            <person name="Griggs A."/>
            <person name="Gujja S."/>
            <person name="Heilman E.R."/>
            <person name="Heiman D."/>
            <person name="Howarth C."/>
            <person name="Mehta T."/>
            <person name="Neiman D."/>
            <person name="Pearson M."/>
            <person name="Roberts A."/>
            <person name="Saif S."/>
            <person name="Shea T."/>
            <person name="Shenoy N."/>
            <person name="Sisk P."/>
            <person name="Stolte C."/>
            <person name="Sykes S."/>
            <person name="White J."/>
            <person name="Yandava C."/>
            <person name="Haas B."/>
            <person name="Henn M.R."/>
            <person name="Nusbaum C."/>
            <person name="Birren B."/>
        </authorList>
    </citation>
    <scope>NUCLEOTIDE SEQUENCE [LARGE SCALE GENOMIC DNA]</scope>
</reference>
<dbReference type="KEGG" id="loa:LOAG_09799"/>
<evidence type="ECO:0000313" key="5">
    <source>
        <dbReference type="EMBL" id="EFO18697.2"/>
    </source>
</evidence>
<dbReference type="CTD" id="9947239"/>
<dbReference type="PROSITE" id="PS00018">
    <property type="entry name" value="EF_HAND_1"/>
    <property type="match status" value="2"/>
</dbReference>
<dbReference type="InterPro" id="IPR011992">
    <property type="entry name" value="EF-hand-dom_pair"/>
</dbReference>
<feature type="domain" description="EF-hand" evidence="4">
    <location>
        <begin position="142"/>
        <end position="171"/>
    </location>
</feature>
<name>A0A1S0TR61_LOALO</name>
<dbReference type="OrthoDB" id="289247at2759"/>
<dbReference type="GO" id="GO:0005509">
    <property type="term" value="F:calcium ion binding"/>
    <property type="evidence" value="ECO:0007669"/>
    <property type="project" value="InterPro"/>
</dbReference>
<evidence type="ECO:0000256" key="3">
    <source>
        <dbReference type="ARBA" id="ARBA00022837"/>
    </source>
</evidence>
<dbReference type="PANTHER" id="PTHR23104:SF12">
    <property type="entry name" value="EF-HAND DOMAIN-CONTAINING PROTEIN"/>
    <property type="match status" value="1"/>
</dbReference>
<sequence>MFILPAMLHHHHHYHHHHRDILLTTTLQFIILVTQILPSTQVVGMIPQSSDSSSIPPPLPPPVPVKFGEKDAVHDTAHIKQHLKHKLDVAKISLNKNLETFHYFRMHDLNKDGKIDGIEIIKGLTHLHEEMNKDTGPISEAKLEEMVSETLRKLDTDDDGYITYAEYRQIV</sequence>
<dbReference type="AlphaFoldDB" id="A0A1S0TR61"/>
<protein>
    <recommendedName>
        <fullName evidence="4">EF-hand domain-containing protein</fullName>
    </recommendedName>
</protein>
<keyword evidence="1" id="KW-0732">Signal</keyword>
<dbReference type="EMBL" id="JH712232">
    <property type="protein sequence ID" value="EFO18697.2"/>
    <property type="molecule type" value="Genomic_DNA"/>
</dbReference>
<keyword evidence="2" id="KW-0677">Repeat</keyword>
<proteinExistence type="predicted"/>
<organism evidence="5">
    <name type="scientific">Loa loa</name>
    <name type="common">Eye worm</name>
    <name type="synonym">Filaria loa</name>
    <dbReference type="NCBI Taxonomy" id="7209"/>
    <lineage>
        <taxon>Eukaryota</taxon>
        <taxon>Metazoa</taxon>
        <taxon>Ecdysozoa</taxon>
        <taxon>Nematoda</taxon>
        <taxon>Chromadorea</taxon>
        <taxon>Rhabditida</taxon>
        <taxon>Spirurina</taxon>
        <taxon>Spiruromorpha</taxon>
        <taxon>Filarioidea</taxon>
        <taxon>Onchocercidae</taxon>
        <taxon>Loa</taxon>
    </lineage>
</organism>
<evidence type="ECO:0000256" key="2">
    <source>
        <dbReference type="ARBA" id="ARBA00022737"/>
    </source>
</evidence>
<feature type="domain" description="EF-hand" evidence="4">
    <location>
        <begin position="95"/>
        <end position="130"/>
    </location>
</feature>